<feature type="region of interest" description="Disordered" evidence="8">
    <location>
        <begin position="1"/>
        <end position="51"/>
    </location>
</feature>
<dbReference type="Pfam" id="PF00528">
    <property type="entry name" value="BPD_transp_1"/>
    <property type="match status" value="1"/>
</dbReference>
<evidence type="ECO:0000313" key="11">
    <source>
        <dbReference type="Proteomes" id="UP000553888"/>
    </source>
</evidence>
<accession>A0A852YDD6</accession>
<dbReference type="CDD" id="cd06261">
    <property type="entry name" value="TM_PBP2"/>
    <property type="match status" value="1"/>
</dbReference>
<dbReference type="PANTHER" id="PTHR43227:SF8">
    <property type="entry name" value="DIACETYLCHITOBIOSE UPTAKE SYSTEM PERMEASE PROTEIN DASB"/>
    <property type="match status" value="1"/>
</dbReference>
<dbReference type="AlphaFoldDB" id="A0A852YDD6"/>
<dbReference type="InterPro" id="IPR035906">
    <property type="entry name" value="MetI-like_sf"/>
</dbReference>
<reference evidence="10 11" key="1">
    <citation type="submission" date="2020-07" db="EMBL/GenBank/DDBJ databases">
        <title>Sequencing the genomes of 1000 actinobacteria strains.</title>
        <authorList>
            <person name="Klenk H.-P."/>
        </authorList>
    </citation>
    <scope>NUCLEOTIDE SEQUENCE [LARGE SCALE GENOMIC DNA]</scope>
    <source>
        <strain evidence="10 11">DSM 23141</strain>
    </source>
</reference>
<feature type="transmembrane region" description="Helical" evidence="7">
    <location>
        <begin position="158"/>
        <end position="181"/>
    </location>
</feature>
<feature type="transmembrane region" description="Helical" evidence="7">
    <location>
        <begin position="258"/>
        <end position="281"/>
    </location>
</feature>
<evidence type="ECO:0000256" key="7">
    <source>
        <dbReference type="RuleBase" id="RU363032"/>
    </source>
</evidence>
<dbReference type="PROSITE" id="PS50928">
    <property type="entry name" value="ABC_TM1"/>
    <property type="match status" value="1"/>
</dbReference>
<dbReference type="Proteomes" id="UP000553888">
    <property type="component" value="Unassembled WGS sequence"/>
</dbReference>
<dbReference type="PANTHER" id="PTHR43227">
    <property type="entry name" value="BLL4140 PROTEIN"/>
    <property type="match status" value="1"/>
</dbReference>
<feature type="transmembrane region" description="Helical" evidence="7">
    <location>
        <begin position="319"/>
        <end position="341"/>
    </location>
</feature>
<feature type="transmembrane region" description="Helical" evidence="7">
    <location>
        <begin position="63"/>
        <end position="82"/>
    </location>
</feature>
<dbReference type="Gene3D" id="1.10.3720.10">
    <property type="entry name" value="MetI-like"/>
    <property type="match status" value="1"/>
</dbReference>
<feature type="domain" description="ABC transmembrane type-1" evidence="9">
    <location>
        <begin position="123"/>
        <end position="340"/>
    </location>
</feature>
<dbReference type="RefSeq" id="WP_179569447.1">
    <property type="nucleotide sequence ID" value="NZ_JACBZY010000001.1"/>
</dbReference>
<evidence type="ECO:0000256" key="8">
    <source>
        <dbReference type="SAM" id="MobiDB-lite"/>
    </source>
</evidence>
<evidence type="ECO:0000256" key="1">
    <source>
        <dbReference type="ARBA" id="ARBA00004651"/>
    </source>
</evidence>
<evidence type="ECO:0000259" key="9">
    <source>
        <dbReference type="PROSITE" id="PS50928"/>
    </source>
</evidence>
<organism evidence="10 11">
    <name type="scientific">Schumannella luteola</name>
    <dbReference type="NCBI Taxonomy" id="472059"/>
    <lineage>
        <taxon>Bacteria</taxon>
        <taxon>Bacillati</taxon>
        <taxon>Actinomycetota</taxon>
        <taxon>Actinomycetes</taxon>
        <taxon>Micrococcales</taxon>
        <taxon>Microbacteriaceae</taxon>
        <taxon>Schumannella</taxon>
    </lineage>
</organism>
<dbReference type="SUPFAM" id="SSF161098">
    <property type="entry name" value="MetI-like"/>
    <property type="match status" value="1"/>
</dbReference>
<evidence type="ECO:0000256" key="4">
    <source>
        <dbReference type="ARBA" id="ARBA00022692"/>
    </source>
</evidence>
<keyword evidence="5 7" id="KW-1133">Transmembrane helix</keyword>
<dbReference type="InterPro" id="IPR050809">
    <property type="entry name" value="UgpAE/MalFG_permease"/>
</dbReference>
<name>A0A852YDD6_9MICO</name>
<evidence type="ECO:0000313" key="10">
    <source>
        <dbReference type="EMBL" id="NYH00544.1"/>
    </source>
</evidence>
<keyword evidence="11" id="KW-1185">Reference proteome</keyword>
<evidence type="ECO:0000256" key="3">
    <source>
        <dbReference type="ARBA" id="ARBA00022475"/>
    </source>
</evidence>
<dbReference type="EMBL" id="JACBZY010000001">
    <property type="protein sequence ID" value="NYH00544.1"/>
    <property type="molecule type" value="Genomic_DNA"/>
</dbReference>
<keyword evidence="6 7" id="KW-0472">Membrane</keyword>
<dbReference type="InterPro" id="IPR000515">
    <property type="entry name" value="MetI-like"/>
</dbReference>
<keyword evidence="2 7" id="KW-0813">Transport</keyword>
<sequence length="350" mass="37385">MSLASKASVPVQPDLEPAAELAPGTAGATIAGPRGPRSSRGGGRPPAIAPAGARRRGRVGLPLALLVPSTVVLAVVIGWPLIQLVIQSFQQYGRAQVFGAPAPFIGFQNYVNVLTDPKFWNVLGRSVLFCIVCVVITIVVGTLVALLMQRLNKGFRTLLSIGLLLAWAMPPLSATFVWGWVFDTQYGVANYLLTQVTGTNWMGHSWLISPVGFFFVAGVIVVWGAIPFVAFTVYAGLTQVPGEVLEASQLDGAGALQRFRLIVLPYLRSIFLVLIVLSTIWDLRVFAQIQALQAIGGSIADTSTIGVYIYQTSLANGEYGTGGAIAVILVLILMAVSFVYIRQSLKEDEA</sequence>
<dbReference type="GO" id="GO:0055085">
    <property type="term" value="P:transmembrane transport"/>
    <property type="evidence" value="ECO:0007669"/>
    <property type="project" value="InterPro"/>
</dbReference>
<keyword evidence="3" id="KW-1003">Cell membrane</keyword>
<protein>
    <submittedName>
        <fullName evidence="10">N,N'-diacetylchitobiose transport system permease protein</fullName>
    </submittedName>
</protein>
<evidence type="ECO:0000256" key="6">
    <source>
        <dbReference type="ARBA" id="ARBA00023136"/>
    </source>
</evidence>
<feature type="transmembrane region" description="Helical" evidence="7">
    <location>
        <begin position="126"/>
        <end position="146"/>
    </location>
</feature>
<comment type="caution">
    <text evidence="10">The sequence shown here is derived from an EMBL/GenBank/DDBJ whole genome shotgun (WGS) entry which is preliminary data.</text>
</comment>
<feature type="compositionally biased region" description="Low complexity" evidence="8">
    <location>
        <begin position="22"/>
        <end position="51"/>
    </location>
</feature>
<keyword evidence="4 7" id="KW-0812">Transmembrane</keyword>
<dbReference type="GO" id="GO:0005886">
    <property type="term" value="C:plasma membrane"/>
    <property type="evidence" value="ECO:0007669"/>
    <property type="project" value="UniProtKB-SubCell"/>
</dbReference>
<evidence type="ECO:0000256" key="2">
    <source>
        <dbReference type="ARBA" id="ARBA00022448"/>
    </source>
</evidence>
<comment type="subcellular location">
    <subcellularLocation>
        <location evidence="1 7">Cell membrane</location>
        <topology evidence="1 7">Multi-pass membrane protein</topology>
    </subcellularLocation>
</comment>
<feature type="transmembrane region" description="Helical" evidence="7">
    <location>
        <begin position="211"/>
        <end position="237"/>
    </location>
</feature>
<comment type="similarity">
    <text evidence="7">Belongs to the binding-protein-dependent transport system permease family.</text>
</comment>
<proteinExistence type="inferred from homology"/>
<evidence type="ECO:0000256" key="5">
    <source>
        <dbReference type="ARBA" id="ARBA00022989"/>
    </source>
</evidence>
<gene>
    <name evidence="10" type="ORF">BJ979_003169</name>
</gene>